<evidence type="ECO:0000313" key="3">
    <source>
        <dbReference type="Proteomes" id="UP001189429"/>
    </source>
</evidence>
<protein>
    <recommendedName>
        <fullName evidence="4">Integrase catalytic domain-containing protein</fullName>
    </recommendedName>
</protein>
<name>A0ABN9QWT1_9DINO</name>
<dbReference type="EMBL" id="CAUYUJ010004739">
    <property type="protein sequence ID" value="CAK0810785.1"/>
    <property type="molecule type" value="Genomic_DNA"/>
</dbReference>
<feature type="compositionally biased region" description="Basic and acidic residues" evidence="1">
    <location>
        <begin position="324"/>
        <end position="348"/>
    </location>
</feature>
<feature type="region of interest" description="Disordered" evidence="1">
    <location>
        <begin position="324"/>
        <end position="360"/>
    </location>
</feature>
<evidence type="ECO:0000313" key="2">
    <source>
        <dbReference type="EMBL" id="CAK0810785.1"/>
    </source>
</evidence>
<comment type="caution">
    <text evidence="2">The sequence shown here is derived from an EMBL/GenBank/DDBJ whole genome shotgun (WGS) entry which is preliminary data.</text>
</comment>
<keyword evidence="3" id="KW-1185">Reference proteome</keyword>
<evidence type="ECO:0008006" key="4">
    <source>
        <dbReference type="Google" id="ProtNLM"/>
    </source>
</evidence>
<proteinExistence type="predicted"/>
<accession>A0ABN9QWT1</accession>
<dbReference type="InterPro" id="IPR011010">
    <property type="entry name" value="DNA_brk_join_enz"/>
</dbReference>
<feature type="non-terminal residue" evidence="2">
    <location>
        <position position="932"/>
    </location>
</feature>
<dbReference type="SUPFAM" id="SSF56349">
    <property type="entry name" value="DNA breaking-rejoining enzymes"/>
    <property type="match status" value="1"/>
</dbReference>
<reference evidence="2" key="1">
    <citation type="submission" date="2023-10" db="EMBL/GenBank/DDBJ databases">
        <authorList>
            <person name="Chen Y."/>
            <person name="Shah S."/>
            <person name="Dougan E. K."/>
            <person name="Thang M."/>
            <person name="Chan C."/>
        </authorList>
    </citation>
    <scope>NUCLEOTIDE SEQUENCE [LARGE SCALE GENOMIC DNA]</scope>
</reference>
<sequence>VCAELDRLNLAYHEKVEPTRLYESVGVVFDGQARKLRHADKRAWKLYLGLQRLIGVGGATGYALRIRYGHLVNFFVLMRPALAVLDLGHHFIAEHRERFAKFQPDLLDEIRDAKGLIFLVEVGLGAPWAPVTYCSDASTYGYALHEACLSDDELLGTFSARGRWRFLDVEPTFLPGAADGPPAAIAAEATATLAAGLAGDPAFDFDDEYRGAACLDRRPARTATLELDGMVTPVADAVVDRHRWALIVRGSWRYAAPIHAKEARTQLLGLIRASRSTRMHGHRVGSMGDNMAALLSFEKGRARDFALRQLCRVAAARQISADIQRRQRHVDADRNPTDSDSRAADRGEVQPGQPQRGPPAALAAIEASLGDLGLLVTAPVDLKNGSHVDILDYRVFNVLASWTRSRKLWWVHFGAPCIAWSQAAGAARSQHRRQGLQLARRTLELMRLCRGFNVHWSLENPASSKLFTWAPLASFICSAESVKILIHYCQYGCTYKKPTFVISDHPDLSVIGRACSGGHAHEILEGKVSVAIEGSIRSRWKTSLAGSYPPALCRAWAKALGAVAPSSAWRRHGDPQVSDDWEAHLAAAVGRPTGDLVRREPVAGPRRRRNYVEPAALAARRRARAEQQPRPYLQTRRVRPITASRYLDSYTKFKVWAQQQGRPLTTHDLVDRTLEDYLDARYFGGKALAEGRYAVHGAIHCLRYPRRTPATLPLSRDALAGWSQAGPGRVRDPLPWGAAVLIADRMIQQGPLGEAAAGALATSFDGYLRPSSALRINGADVHVAAGGVARGHPRVTATIAPLHADDGAELRPRLKNNEHDMTLIFGDQASFKAGRSFVADLLVKLKGQRQPHRPLFPLTLAQYERYFNAAVAALQLHRLDVTPHCARHGGPSVDAARGLRSIPDIQQRGMWRAASSIRRYEKAGTLMRQLEK</sequence>
<feature type="non-terminal residue" evidence="2">
    <location>
        <position position="1"/>
    </location>
</feature>
<gene>
    <name evidence="2" type="ORF">PCOR1329_LOCUS15622</name>
</gene>
<dbReference type="Proteomes" id="UP001189429">
    <property type="component" value="Unassembled WGS sequence"/>
</dbReference>
<evidence type="ECO:0000256" key="1">
    <source>
        <dbReference type="SAM" id="MobiDB-lite"/>
    </source>
</evidence>
<feature type="compositionally biased region" description="Low complexity" evidence="1">
    <location>
        <begin position="350"/>
        <end position="360"/>
    </location>
</feature>
<organism evidence="2 3">
    <name type="scientific">Prorocentrum cordatum</name>
    <dbReference type="NCBI Taxonomy" id="2364126"/>
    <lineage>
        <taxon>Eukaryota</taxon>
        <taxon>Sar</taxon>
        <taxon>Alveolata</taxon>
        <taxon>Dinophyceae</taxon>
        <taxon>Prorocentrales</taxon>
        <taxon>Prorocentraceae</taxon>
        <taxon>Prorocentrum</taxon>
    </lineage>
</organism>